<evidence type="ECO:0000256" key="5">
    <source>
        <dbReference type="ARBA" id="ARBA00023136"/>
    </source>
</evidence>
<dbReference type="SUPFAM" id="SSF81321">
    <property type="entry name" value="Family A G protein-coupled receptor-like"/>
    <property type="match status" value="1"/>
</dbReference>
<name>A0A815QCP0_9BILA</name>
<evidence type="ECO:0000259" key="10">
    <source>
        <dbReference type="PROSITE" id="PS50262"/>
    </source>
</evidence>
<comment type="caution">
    <text evidence="11">The sequence shown here is derived from an EMBL/GenBank/DDBJ whole genome shotgun (WGS) entry which is preliminary data.</text>
</comment>
<sequence length="356" mass="40852">MNTSCNANADSTVILSFFIIGCILTIIGTILNLCSCLLFCRSKSLVNMPYSVFIIALSIADIVKLTAEYSVHILFFYIQHPYFVCSITWFLTMTSENTSYAFLCALGIERNLKVWSTDRRSLITKRDATIITIFIIIFVIIYNHPFLFLPYDVSYCFFKLFNKTILFSCDNAYYNAYGYTFSLTNLLFIENIGLNNLILPLIIISTNIILIFGLQRRSHQRRHRLGTYKNDDWKERSVILYMLLSSIAFILLTSPIGILGAWSAIHSQRIPTNNLALILDLLEIIHHCSHFPILLMTSSVIRKKTFEIIFHPRTKRQNSVLSRNSIRQRITSQSSSTRGSNRAQFRSPLKSISTNS</sequence>
<evidence type="ECO:0000313" key="11">
    <source>
        <dbReference type="EMBL" id="CAF1460934.1"/>
    </source>
</evidence>
<proteinExistence type="predicted"/>
<dbReference type="PANTHER" id="PTHR24243">
    <property type="entry name" value="G-PROTEIN COUPLED RECEPTOR"/>
    <property type="match status" value="1"/>
</dbReference>
<evidence type="ECO:0000256" key="7">
    <source>
        <dbReference type="ARBA" id="ARBA00023224"/>
    </source>
</evidence>
<feature type="transmembrane region" description="Helical" evidence="9">
    <location>
        <begin position="12"/>
        <end position="40"/>
    </location>
</feature>
<feature type="transmembrane region" description="Helical" evidence="9">
    <location>
        <begin position="238"/>
        <end position="263"/>
    </location>
</feature>
<dbReference type="InterPro" id="IPR017452">
    <property type="entry name" value="GPCR_Rhodpsn_7TM"/>
</dbReference>
<keyword evidence="7" id="KW-0807">Transducer</keyword>
<reference evidence="11" key="1">
    <citation type="submission" date="2021-02" db="EMBL/GenBank/DDBJ databases">
        <authorList>
            <person name="Nowell W R."/>
        </authorList>
    </citation>
    <scope>NUCLEOTIDE SEQUENCE</scope>
</reference>
<dbReference type="GO" id="GO:0005886">
    <property type="term" value="C:plasma membrane"/>
    <property type="evidence" value="ECO:0007669"/>
    <property type="project" value="TreeGrafter"/>
</dbReference>
<dbReference type="EMBL" id="CAJNOM010000479">
    <property type="protein sequence ID" value="CAF1460934.1"/>
    <property type="molecule type" value="Genomic_DNA"/>
</dbReference>
<feature type="region of interest" description="Disordered" evidence="8">
    <location>
        <begin position="319"/>
        <end position="356"/>
    </location>
</feature>
<keyword evidence="6" id="KW-0675">Receptor</keyword>
<dbReference type="CDD" id="cd00637">
    <property type="entry name" value="7tm_classA_rhodopsin-like"/>
    <property type="match status" value="1"/>
</dbReference>
<feature type="transmembrane region" description="Helical" evidence="9">
    <location>
        <begin position="52"/>
        <end position="75"/>
    </location>
</feature>
<dbReference type="AlphaFoldDB" id="A0A815QCP0"/>
<dbReference type="Gene3D" id="1.20.1070.10">
    <property type="entry name" value="Rhodopsin 7-helix transmembrane proteins"/>
    <property type="match status" value="1"/>
</dbReference>
<feature type="transmembrane region" description="Helical" evidence="9">
    <location>
        <begin position="128"/>
        <end position="151"/>
    </location>
</feature>
<protein>
    <recommendedName>
        <fullName evidence="10">G-protein coupled receptors family 1 profile domain-containing protein</fullName>
    </recommendedName>
</protein>
<evidence type="ECO:0000256" key="3">
    <source>
        <dbReference type="ARBA" id="ARBA00022989"/>
    </source>
</evidence>
<gene>
    <name evidence="11" type="ORF">QVE165_LOCUS40937</name>
</gene>
<dbReference type="PROSITE" id="PS50262">
    <property type="entry name" value="G_PROTEIN_RECEP_F1_2"/>
    <property type="match status" value="1"/>
</dbReference>
<evidence type="ECO:0000256" key="8">
    <source>
        <dbReference type="SAM" id="MobiDB-lite"/>
    </source>
</evidence>
<accession>A0A815QCP0</accession>
<dbReference type="PANTHER" id="PTHR24243:SF230">
    <property type="entry name" value="G-PROTEIN COUPLED RECEPTORS FAMILY 1 PROFILE DOMAIN-CONTAINING PROTEIN"/>
    <property type="match status" value="1"/>
</dbReference>
<evidence type="ECO:0000256" key="4">
    <source>
        <dbReference type="ARBA" id="ARBA00023040"/>
    </source>
</evidence>
<evidence type="ECO:0000256" key="6">
    <source>
        <dbReference type="ARBA" id="ARBA00023170"/>
    </source>
</evidence>
<keyword evidence="3 9" id="KW-1133">Transmembrane helix</keyword>
<evidence type="ECO:0000256" key="9">
    <source>
        <dbReference type="SAM" id="Phobius"/>
    </source>
</evidence>
<feature type="compositionally biased region" description="Low complexity" evidence="8">
    <location>
        <begin position="322"/>
        <end position="342"/>
    </location>
</feature>
<feature type="transmembrane region" description="Helical" evidence="9">
    <location>
        <begin position="197"/>
        <end position="214"/>
    </location>
</feature>
<dbReference type="GO" id="GO:0004930">
    <property type="term" value="F:G protein-coupled receptor activity"/>
    <property type="evidence" value="ECO:0007669"/>
    <property type="project" value="UniProtKB-KW"/>
</dbReference>
<comment type="subcellular location">
    <subcellularLocation>
        <location evidence="1">Membrane</location>
        <topology evidence="1">Multi-pass membrane protein</topology>
    </subcellularLocation>
</comment>
<keyword evidence="4" id="KW-0297">G-protein coupled receptor</keyword>
<evidence type="ECO:0000256" key="1">
    <source>
        <dbReference type="ARBA" id="ARBA00004141"/>
    </source>
</evidence>
<organism evidence="11 12">
    <name type="scientific">Adineta steineri</name>
    <dbReference type="NCBI Taxonomy" id="433720"/>
    <lineage>
        <taxon>Eukaryota</taxon>
        <taxon>Metazoa</taxon>
        <taxon>Spiralia</taxon>
        <taxon>Gnathifera</taxon>
        <taxon>Rotifera</taxon>
        <taxon>Eurotatoria</taxon>
        <taxon>Bdelloidea</taxon>
        <taxon>Adinetida</taxon>
        <taxon>Adinetidae</taxon>
        <taxon>Adineta</taxon>
    </lineage>
</organism>
<keyword evidence="5 9" id="KW-0472">Membrane</keyword>
<dbReference type="Proteomes" id="UP000663832">
    <property type="component" value="Unassembled WGS sequence"/>
</dbReference>
<keyword evidence="12" id="KW-1185">Reference proteome</keyword>
<evidence type="ECO:0000256" key="2">
    <source>
        <dbReference type="ARBA" id="ARBA00022692"/>
    </source>
</evidence>
<keyword evidence="2 9" id="KW-0812">Transmembrane</keyword>
<evidence type="ECO:0000313" key="12">
    <source>
        <dbReference type="Proteomes" id="UP000663832"/>
    </source>
</evidence>
<dbReference type="OrthoDB" id="10019364at2759"/>
<feature type="domain" description="G-protein coupled receptors family 1 profile" evidence="10">
    <location>
        <begin position="31"/>
        <end position="294"/>
    </location>
</feature>